<keyword evidence="3" id="KW-0732">Signal</keyword>
<keyword evidence="5" id="KW-0808">Transferase</keyword>
<evidence type="ECO:0000256" key="3">
    <source>
        <dbReference type="SAM" id="SignalP"/>
    </source>
</evidence>
<sequence>MLTRLVSRGRLLPAALAALALLISLLQRPGDASSDTKIDLHVDPAGFLGDVASAWSSTGDLGHVQGGQYGGYLFPMGPFFALGHALGGAPWLVQRLWLALILALAAWGAVRLMDELVGPQRGLPHVVAGLLFLLNPYVVVFTARTSITLLGYAALPWLLVAVRRGLITPGWRWPAAFALIVTASGGGVNAAVTAWVLLGPVLLGAYLWWTGATGPRALWGFGWRTTLATAFASAWWVMPLLVQSRYGVDFLRFTEQPGTIWSTTSLPESLRLMGYWISYLGVGYGGELRPYFGDGAVLLFALPVVLAGTLVPALALASFAITRRHPFAPFALGLVLIGLIVMTVGFPEGTPLRKASNFTYNNFVPIQFLRTTYKAGPLVALGVALLAGFAATKPRAVVFVALALVACWPLTRGRALDDQLLWERIPSTWVDAAAHVDANAGDGRAVVLPGQLYAYYRWGGTIDPILPTLADKPVAVRNAVGYSDLHATDLLWTVDALVQQRRAVPGQLDPLLDLLGARVVLAGADDDRSRSGAAPAAEAADVLDQLGEPDAAWGEPRDRPRAAGTLGEPRPLPAVRAWNRPDAPGLVRIEPERPSLVVDGSAEGLAALAAFEGAGASLAGGGLAYAADLAPDAIAGASEVVITDSNRRRVLVPSRLAQNAGPVLAATEEPSVDAAVLNPFPDRGAAAQTVAVYEGIDAVTAPSSPGFPQFPENRPYAALDGNTATHWQADRALTPDRHTLSIEFTTARDVKTVELLPVNDRRATVTAVEVQGRRFAVTPGWNRLEVGLRDVKTLTVRIAGVRKPADATAGAGGIRELRIAGLQAREALRVPTVAERALAGTDAALTYLFQRTTGDDPFRRTPKRGPSGAALVRDRQDAEAGLTRVFAPPGARSWTLDGWASPGASAPDEAFDRLVGMPGTFRSSGRFEGRPEHRASSAFDGLARPWLGAWLEGRPAWIEWVTERRTVRRLTLDPVDGVRRPTSVRLIVDGTASPPLEVTGGVVELPRPVTGSRFRLQILRAVGDTPAARERRAVGIAEIRGAGVTVEPRLAGPLPEDCVLAGTVGGRPIRLRAAGTIQDLDAGRPVRVNGCDTVALPAGETRLELPAGVLAPYLLRLRSGSSAAAAAPGRVVDAGRAGHDGSRTDVRVALDAPARLVLAESYNPGRRATCDGVDLGPPELGAAFGTAWRVPATCEHVEIAFAPNRTVKAGYAVSLVAIVPLLLVLLRRRGPTPQVVPPQPQDETPTPRFSARRAALVAVPAALALGFVFAARATPLFAVLVFLVLYRGTGAKPLAAAGGAILAVAVPLLTLLIRPENRGGFNPEYPADRIVVHWVAVAGVTLLLLALARVLSRASARRGRAPDAPPSAAAPPRPAP</sequence>
<feature type="transmembrane region" description="Helical" evidence="2">
    <location>
        <begin position="297"/>
        <end position="321"/>
    </location>
</feature>
<feature type="transmembrane region" description="Helical" evidence="2">
    <location>
        <begin position="149"/>
        <end position="166"/>
    </location>
</feature>
<dbReference type="Proteomes" id="UP000278962">
    <property type="component" value="Unassembled WGS sequence"/>
</dbReference>
<feature type="transmembrane region" description="Helical" evidence="2">
    <location>
        <begin position="221"/>
        <end position="242"/>
    </location>
</feature>
<feature type="transmembrane region" description="Helical" evidence="2">
    <location>
        <begin position="327"/>
        <end position="347"/>
    </location>
</feature>
<accession>A0A660KZX0</accession>
<gene>
    <name evidence="5" type="ORF">C8N24_4639</name>
</gene>
<feature type="transmembrane region" description="Helical" evidence="2">
    <location>
        <begin position="1293"/>
        <end position="1313"/>
    </location>
</feature>
<dbReference type="GO" id="GO:0016740">
    <property type="term" value="F:transferase activity"/>
    <property type="evidence" value="ECO:0007669"/>
    <property type="project" value="UniProtKB-KW"/>
</dbReference>
<organism evidence="5 6">
    <name type="scientific">Solirubrobacter pauli</name>
    <dbReference type="NCBI Taxonomy" id="166793"/>
    <lineage>
        <taxon>Bacteria</taxon>
        <taxon>Bacillati</taxon>
        <taxon>Actinomycetota</taxon>
        <taxon>Thermoleophilia</taxon>
        <taxon>Solirubrobacterales</taxon>
        <taxon>Solirubrobacteraceae</taxon>
        <taxon>Solirubrobacter</taxon>
    </lineage>
</organism>
<dbReference type="EMBL" id="RBIL01000002">
    <property type="protein sequence ID" value="RKQ86625.1"/>
    <property type="molecule type" value="Genomic_DNA"/>
</dbReference>
<feature type="domain" description="Alpha-(1-&gt;3)-arabinofuranosyltransferase N-terminal GT-C" evidence="4">
    <location>
        <begin position="20"/>
        <end position="673"/>
    </location>
</feature>
<evidence type="ECO:0000256" key="1">
    <source>
        <dbReference type="SAM" id="MobiDB-lite"/>
    </source>
</evidence>
<feature type="transmembrane region" description="Helical" evidence="2">
    <location>
        <begin position="368"/>
        <end position="390"/>
    </location>
</feature>
<protein>
    <submittedName>
        <fullName evidence="5">4-amino-4-deoxy-L-arabinose transferase-like glycosyltransferase</fullName>
    </submittedName>
</protein>
<feature type="transmembrane region" description="Helical" evidence="2">
    <location>
        <begin position="1254"/>
        <end position="1286"/>
    </location>
</feature>
<keyword evidence="2" id="KW-1133">Transmembrane helix</keyword>
<feature type="transmembrane region" description="Helical" evidence="2">
    <location>
        <begin position="1333"/>
        <end position="1351"/>
    </location>
</feature>
<feature type="region of interest" description="Disordered" evidence="1">
    <location>
        <begin position="548"/>
        <end position="577"/>
    </location>
</feature>
<keyword evidence="6" id="KW-1185">Reference proteome</keyword>
<feature type="signal peptide" evidence="3">
    <location>
        <begin position="1"/>
        <end position="32"/>
    </location>
</feature>
<evidence type="ECO:0000259" key="4">
    <source>
        <dbReference type="Pfam" id="PF11847"/>
    </source>
</evidence>
<name>A0A660KZX0_9ACTN</name>
<evidence type="ECO:0000313" key="5">
    <source>
        <dbReference type="EMBL" id="RKQ86625.1"/>
    </source>
</evidence>
<feature type="transmembrane region" description="Helical" evidence="2">
    <location>
        <begin position="396"/>
        <end position="415"/>
    </location>
</feature>
<dbReference type="OrthoDB" id="5242711at2"/>
<dbReference type="Pfam" id="PF11847">
    <property type="entry name" value="GT-C_AftD"/>
    <property type="match status" value="1"/>
</dbReference>
<comment type="caution">
    <text evidence="5">The sequence shown here is derived from an EMBL/GenBank/DDBJ whole genome shotgun (WGS) entry which is preliminary data.</text>
</comment>
<evidence type="ECO:0000256" key="2">
    <source>
        <dbReference type="SAM" id="Phobius"/>
    </source>
</evidence>
<reference evidence="5 6" key="1">
    <citation type="submission" date="2018-10" db="EMBL/GenBank/DDBJ databases">
        <title>Genomic Encyclopedia of Archaeal and Bacterial Type Strains, Phase II (KMG-II): from individual species to whole genera.</title>
        <authorList>
            <person name="Goeker M."/>
        </authorList>
    </citation>
    <scope>NUCLEOTIDE SEQUENCE [LARGE SCALE GENOMIC DNA]</scope>
    <source>
        <strain evidence="5 6">DSM 14954</strain>
    </source>
</reference>
<feature type="transmembrane region" description="Helical" evidence="2">
    <location>
        <begin position="92"/>
        <end position="110"/>
    </location>
</feature>
<evidence type="ECO:0000313" key="6">
    <source>
        <dbReference type="Proteomes" id="UP000278962"/>
    </source>
</evidence>
<dbReference type="InterPro" id="IPR021798">
    <property type="entry name" value="AftD_N"/>
</dbReference>
<keyword evidence="2" id="KW-0812">Transmembrane</keyword>
<feature type="chain" id="PRO_5039189832" evidence="3">
    <location>
        <begin position="33"/>
        <end position="1376"/>
    </location>
</feature>
<keyword evidence="2" id="KW-0472">Membrane</keyword>
<feature type="transmembrane region" description="Helical" evidence="2">
    <location>
        <begin position="178"/>
        <end position="209"/>
    </location>
</feature>
<feature type="transmembrane region" description="Helical" evidence="2">
    <location>
        <begin position="122"/>
        <end position="143"/>
    </location>
</feature>
<proteinExistence type="predicted"/>